<evidence type="ECO:0000256" key="2">
    <source>
        <dbReference type="ARBA" id="ARBA00023125"/>
    </source>
</evidence>
<keyword evidence="2" id="KW-0238">DNA-binding</keyword>
<name>A0A1B1RZF1_9BACL</name>
<dbReference type="SMART" id="SM00345">
    <property type="entry name" value="HTH_GNTR"/>
    <property type="match status" value="1"/>
</dbReference>
<dbReference type="SUPFAM" id="SSF48008">
    <property type="entry name" value="GntR ligand-binding domain-like"/>
    <property type="match status" value="1"/>
</dbReference>
<protein>
    <submittedName>
        <fullName evidence="5">Transcriptional regulator</fullName>
    </submittedName>
</protein>
<dbReference type="PRINTS" id="PR00035">
    <property type="entry name" value="HTHGNTR"/>
</dbReference>
<dbReference type="CDD" id="cd07377">
    <property type="entry name" value="WHTH_GntR"/>
    <property type="match status" value="1"/>
</dbReference>
<dbReference type="AlphaFoldDB" id="A0A1B1RZF1"/>
<keyword evidence="1" id="KW-0805">Transcription regulation</keyword>
<accession>A0A1B1RZF1</accession>
<dbReference type="SUPFAM" id="SSF46785">
    <property type="entry name" value="Winged helix' DNA-binding domain"/>
    <property type="match status" value="1"/>
</dbReference>
<dbReference type="Pfam" id="PF07729">
    <property type="entry name" value="FCD"/>
    <property type="match status" value="1"/>
</dbReference>
<dbReference type="EMBL" id="CP016540">
    <property type="protein sequence ID" value="ANU26305.1"/>
    <property type="molecule type" value="Genomic_DNA"/>
</dbReference>
<dbReference type="Proteomes" id="UP000053354">
    <property type="component" value="Chromosome"/>
</dbReference>
<keyword evidence="6" id="KW-1185">Reference proteome</keyword>
<dbReference type="GO" id="GO:0003700">
    <property type="term" value="F:DNA-binding transcription factor activity"/>
    <property type="evidence" value="ECO:0007669"/>
    <property type="project" value="InterPro"/>
</dbReference>
<dbReference type="Gene3D" id="1.20.120.530">
    <property type="entry name" value="GntR ligand-binding domain-like"/>
    <property type="match status" value="1"/>
</dbReference>
<dbReference type="InterPro" id="IPR008920">
    <property type="entry name" value="TF_FadR/GntR_C"/>
</dbReference>
<dbReference type="PANTHER" id="PTHR43537:SF24">
    <property type="entry name" value="GLUCONATE OPERON TRANSCRIPTIONAL REPRESSOR"/>
    <property type="match status" value="1"/>
</dbReference>
<sequence length="224" mass="25869">MDPYTIIKSAIIIGDFEPGQRLTEEALAIQLNISRTPIRKAIQQLESDGLVTPFQRRGVIVREFSLTDIRQIYDLRSILESMAAGEAALNCSAENLKKIIETNELYEKAIAKHTQSDLTSIQNIQQTNQAFHEAIFEATNNEHLRFHIGKVIVVPLIFRSFYWYSETKLLQSLESHKTLIEAIRNREPERAKSAMKEHILQGRDYVFANEDKINRELWRGEKND</sequence>
<proteinExistence type="predicted"/>
<evidence type="ECO:0000256" key="1">
    <source>
        <dbReference type="ARBA" id="ARBA00023015"/>
    </source>
</evidence>
<dbReference type="KEGG" id="pll:I858_004565"/>
<dbReference type="RefSeq" id="WP_049694932.1">
    <property type="nucleotide sequence ID" value="NZ_CP016540.2"/>
</dbReference>
<evidence type="ECO:0000313" key="5">
    <source>
        <dbReference type="EMBL" id="ANU26305.1"/>
    </source>
</evidence>
<dbReference type="InterPro" id="IPR011711">
    <property type="entry name" value="GntR_C"/>
</dbReference>
<dbReference type="PROSITE" id="PS50949">
    <property type="entry name" value="HTH_GNTR"/>
    <property type="match status" value="1"/>
</dbReference>
<dbReference type="PANTHER" id="PTHR43537">
    <property type="entry name" value="TRANSCRIPTIONAL REGULATOR, GNTR FAMILY"/>
    <property type="match status" value="1"/>
</dbReference>
<keyword evidence="3" id="KW-0804">Transcription</keyword>
<reference evidence="5" key="1">
    <citation type="submission" date="2016-10" db="EMBL/GenBank/DDBJ databases">
        <authorList>
            <person name="See-Too W.S."/>
        </authorList>
    </citation>
    <scope>NUCLEOTIDE SEQUENCE</scope>
    <source>
        <strain evidence="5">L10.15</strain>
    </source>
</reference>
<organism evidence="5 6">
    <name type="scientific">Planococcus versutus</name>
    <dbReference type="NCBI Taxonomy" id="1302659"/>
    <lineage>
        <taxon>Bacteria</taxon>
        <taxon>Bacillati</taxon>
        <taxon>Bacillota</taxon>
        <taxon>Bacilli</taxon>
        <taxon>Bacillales</taxon>
        <taxon>Caryophanaceae</taxon>
        <taxon>Planococcus</taxon>
    </lineage>
</organism>
<dbReference type="OrthoDB" id="9782299at2"/>
<dbReference type="InterPro" id="IPR036388">
    <property type="entry name" value="WH-like_DNA-bd_sf"/>
</dbReference>
<dbReference type="GO" id="GO:0003677">
    <property type="term" value="F:DNA binding"/>
    <property type="evidence" value="ECO:0007669"/>
    <property type="project" value="UniProtKB-KW"/>
</dbReference>
<evidence type="ECO:0000256" key="3">
    <source>
        <dbReference type="ARBA" id="ARBA00023163"/>
    </source>
</evidence>
<dbReference type="Gene3D" id="1.10.10.10">
    <property type="entry name" value="Winged helix-like DNA-binding domain superfamily/Winged helix DNA-binding domain"/>
    <property type="match status" value="1"/>
</dbReference>
<dbReference type="SMART" id="SM00895">
    <property type="entry name" value="FCD"/>
    <property type="match status" value="1"/>
</dbReference>
<feature type="domain" description="HTH gntR-type" evidence="4">
    <location>
        <begin position="1"/>
        <end position="64"/>
    </location>
</feature>
<dbReference type="STRING" id="1302659.I858_004565"/>
<dbReference type="Pfam" id="PF00392">
    <property type="entry name" value="GntR"/>
    <property type="match status" value="1"/>
</dbReference>
<dbReference type="InterPro" id="IPR036390">
    <property type="entry name" value="WH_DNA-bd_sf"/>
</dbReference>
<gene>
    <name evidence="5" type="ORF">I858_004565</name>
</gene>
<dbReference type="InterPro" id="IPR000524">
    <property type="entry name" value="Tscrpt_reg_HTH_GntR"/>
</dbReference>
<evidence type="ECO:0000313" key="6">
    <source>
        <dbReference type="Proteomes" id="UP000053354"/>
    </source>
</evidence>
<evidence type="ECO:0000259" key="4">
    <source>
        <dbReference type="PROSITE" id="PS50949"/>
    </source>
</evidence>